<dbReference type="PANTHER" id="PTHR13859:SF31">
    <property type="entry name" value="ELM2 DOMAIN-CONTAINING PROTEIN"/>
    <property type="match status" value="1"/>
</dbReference>
<feature type="compositionally biased region" description="Basic and acidic residues" evidence="5">
    <location>
        <begin position="810"/>
        <end position="822"/>
    </location>
</feature>
<feature type="compositionally biased region" description="Basic residues" evidence="5">
    <location>
        <begin position="918"/>
        <end position="927"/>
    </location>
</feature>
<dbReference type="InterPro" id="IPR009057">
    <property type="entry name" value="Homeodomain-like_sf"/>
</dbReference>
<feature type="domain" description="SANT" evidence="6">
    <location>
        <begin position="220"/>
        <end position="271"/>
    </location>
</feature>
<feature type="region of interest" description="Disordered" evidence="5">
    <location>
        <begin position="663"/>
        <end position="730"/>
    </location>
</feature>
<dbReference type="PANTHER" id="PTHR13859">
    <property type="entry name" value="ATROPHIN-RELATED"/>
    <property type="match status" value="1"/>
</dbReference>
<evidence type="ECO:0000256" key="4">
    <source>
        <dbReference type="ARBA" id="ARBA00023242"/>
    </source>
</evidence>
<evidence type="ECO:0000313" key="7">
    <source>
        <dbReference type="EMBL" id="TQD79803.1"/>
    </source>
</evidence>
<dbReference type="GO" id="GO:0003714">
    <property type="term" value="F:transcription corepressor activity"/>
    <property type="evidence" value="ECO:0007669"/>
    <property type="project" value="TreeGrafter"/>
</dbReference>
<evidence type="ECO:0000256" key="1">
    <source>
        <dbReference type="ARBA" id="ARBA00004123"/>
    </source>
</evidence>
<feature type="compositionally biased region" description="Basic and acidic residues" evidence="5">
    <location>
        <begin position="676"/>
        <end position="703"/>
    </location>
</feature>
<dbReference type="PROSITE" id="PS51293">
    <property type="entry name" value="SANT"/>
    <property type="match status" value="1"/>
</dbReference>
<organism evidence="7 8">
    <name type="scientific">Malus baccata</name>
    <name type="common">Siberian crab apple</name>
    <name type="synonym">Pyrus baccata</name>
    <dbReference type="NCBI Taxonomy" id="106549"/>
    <lineage>
        <taxon>Eukaryota</taxon>
        <taxon>Viridiplantae</taxon>
        <taxon>Streptophyta</taxon>
        <taxon>Embryophyta</taxon>
        <taxon>Tracheophyta</taxon>
        <taxon>Spermatophyta</taxon>
        <taxon>Magnoliopsida</taxon>
        <taxon>eudicotyledons</taxon>
        <taxon>Gunneridae</taxon>
        <taxon>Pentapetalae</taxon>
        <taxon>rosids</taxon>
        <taxon>fabids</taxon>
        <taxon>Rosales</taxon>
        <taxon>Rosaceae</taxon>
        <taxon>Amygdaloideae</taxon>
        <taxon>Maleae</taxon>
        <taxon>Malus</taxon>
    </lineage>
</organism>
<feature type="region of interest" description="Disordered" evidence="5">
    <location>
        <begin position="901"/>
        <end position="973"/>
    </location>
</feature>
<feature type="compositionally biased region" description="Basic residues" evidence="5">
    <location>
        <begin position="704"/>
        <end position="720"/>
    </location>
</feature>
<feature type="compositionally biased region" description="Basic residues" evidence="5">
    <location>
        <begin position="159"/>
        <end position="172"/>
    </location>
</feature>
<dbReference type="EMBL" id="VIEB01000840">
    <property type="protein sequence ID" value="TQD79803.1"/>
    <property type="molecule type" value="Genomic_DNA"/>
</dbReference>
<reference evidence="7 8" key="1">
    <citation type="journal article" date="2019" name="G3 (Bethesda)">
        <title>Sequencing of a Wild Apple (Malus baccata) Genome Unravels the Differences Between Cultivated and Wild Apple Species Regarding Disease Resistance and Cold Tolerance.</title>
        <authorList>
            <person name="Chen X."/>
        </authorList>
    </citation>
    <scope>NUCLEOTIDE SEQUENCE [LARGE SCALE GENOMIC DNA]</scope>
    <source>
        <strain evidence="8">cv. Shandingzi</strain>
        <tissue evidence="7">Leaves</tissue>
    </source>
</reference>
<sequence length="973" mass="108363">MQTPNDTLIFLVLTSPLSPSLQRACEFISANPYESLSLLNQMESDQPDDVGNCIEEKSVQHLLDPGSPDISNMFGEQQVAPRVGDAYQVEIPSMTMDAEQYKLLTNPAHSKVVDGSHYFLVGLPVPIVYSDEVNNIEDRRLESPINPDNVVNGKSSKEARKRKKDPTRLRKKSSKLKVAALLFGLDKVEESKAENIEPPVVEENANQSLRSKCCYPVPGSSRSTWSDAEVDSFLLGLYIFGKSFYQVKRFMENKAMGEILSFYYGKFYRSDAHRRWSECRKSRRKKCILGEKIFTGWRQRELLSRIIPHVSEESQKCLSEGYKLFAEGTTSLEEYVSFLKSIVGIRVLVVAIGIGKGKEDLTGFALEAGKNNQELPACPKLPACKAFSSLTFSEIIKYLTGGVRLSKGRSNDIFWEAVWPRLLANGWHSEQPTYSLVFLMPGIKKFKRRKLTRGDQYFDSVSDVLNKVASEPELIQLQGEEELVPEATSDQDDLSNHQRHCYLKPRVVTSKPNRMQFTIVDTSLVHGAKSRGIVELKYSPVELQSNSEQTNCSRENEGDSCENKLNGHENDTAEMQLNSKTNMAKHLKRKRFTIVDTSLVHRGKSSTVTELRCSPTVFESVCKSTGLLQETEENSAADLLGKHKPDAADISFDGEVNNFSDNCRRDISDIGGTNQMEDKNSSDSTEKIEGHPNKKKGMSDDKKPKRTTLLKFSRKQKYRHSNSVGSLPKRRRLAACAKAETGCLVNSSSQGLQSEQVGSHGPLNSLDAGELVVSLAGPLEREPSIASLAEGSPVRESSSETHGGNCSGERMSHEKNENHQDQESSILNLHQDLMDSRNSENIVVFNLETNVDSLCLPSTEAHVVDTLSTSNMISRRQSTRNRPLTARALEALADGLLGIKKRKNHSEDVPGENQVSRPSRKARKRVRVTSSHADTVSGIVASEENEVNEGLNVSKDTDSKPLDQTGEKWPTSH</sequence>
<keyword evidence="2" id="KW-0805">Transcription regulation</keyword>
<dbReference type="GO" id="GO:0005634">
    <property type="term" value="C:nucleus"/>
    <property type="evidence" value="ECO:0007669"/>
    <property type="project" value="UniProtKB-SubCell"/>
</dbReference>
<evidence type="ECO:0000313" key="8">
    <source>
        <dbReference type="Proteomes" id="UP000315295"/>
    </source>
</evidence>
<protein>
    <recommendedName>
        <fullName evidence="6">SANT domain-containing protein</fullName>
    </recommendedName>
</protein>
<keyword evidence="3" id="KW-0804">Transcription</keyword>
<keyword evidence="8" id="KW-1185">Reference proteome</keyword>
<dbReference type="Proteomes" id="UP000315295">
    <property type="component" value="Unassembled WGS sequence"/>
</dbReference>
<dbReference type="AlphaFoldDB" id="A0A540KZZ9"/>
<dbReference type="Pfam" id="PF24662">
    <property type="entry name" value="DUF7650"/>
    <property type="match status" value="1"/>
</dbReference>
<dbReference type="Pfam" id="PF25826">
    <property type="entry name" value="DUF7952"/>
    <property type="match status" value="1"/>
</dbReference>
<name>A0A540KZZ9_MALBA</name>
<keyword evidence="4" id="KW-0539">Nucleus</keyword>
<comment type="subcellular location">
    <subcellularLocation>
        <location evidence="1">Nucleus</location>
    </subcellularLocation>
</comment>
<dbReference type="SUPFAM" id="SSF46689">
    <property type="entry name" value="Homeodomain-like"/>
    <property type="match status" value="1"/>
</dbReference>
<evidence type="ECO:0000256" key="5">
    <source>
        <dbReference type="SAM" id="MobiDB-lite"/>
    </source>
</evidence>
<dbReference type="Gene3D" id="1.10.10.60">
    <property type="entry name" value="Homeodomain-like"/>
    <property type="match status" value="1"/>
</dbReference>
<evidence type="ECO:0000259" key="6">
    <source>
        <dbReference type="PROSITE" id="PS51293"/>
    </source>
</evidence>
<comment type="caution">
    <text evidence="7">The sequence shown here is derived from an EMBL/GenBank/DDBJ whole genome shotgun (WGS) entry which is preliminary data.</text>
</comment>
<dbReference type="InterPro" id="IPR017884">
    <property type="entry name" value="SANT_dom"/>
</dbReference>
<evidence type="ECO:0000256" key="2">
    <source>
        <dbReference type="ARBA" id="ARBA00023015"/>
    </source>
</evidence>
<dbReference type="STRING" id="106549.A0A540KZZ9"/>
<gene>
    <name evidence="7" type="ORF">C1H46_034666</name>
</gene>
<accession>A0A540KZZ9</accession>
<dbReference type="FunFam" id="1.10.10.60:FF:000374">
    <property type="entry name" value="Arginine-glutamic acid dipeptide repeat protein"/>
    <property type="match status" value="1"/>
</dbReference>
<feature type="region of interest" description="Disordered" evidence="5">
    <location>
        <begin position="140"/>
        <end position="172"/>
    </location>
</feature>
<evidence type="ECO:0000256" key="3">
    <source>
        <dbReference type="ARBA" id="ARBA00023163"/>
    </source>
</evidence>
<proteinExistence type="predicted"/>
<feature type="region of interest" description="Disordered" evidence="5">
    <location>
        <begin position="786"/>
        <end position="823"/>
    </location>
</feature>
<dbReference type="InterPro" id="IPR057712">
    <property type="entry name" value="DUF7952"/>
</dbReference>
<dbReference type="InterPro" id="IPR056067">
    <property type="entry name" value="DUF7650"/>
</dbReference>